<feature type="domain" description="GH16" evidence="2">
    <location>
        <begin position="27"/>
        <end position="279"/>
    </location>
</feature>
<dbReference type="InterPro" id="IPR000757">
    <property type="entry name" value="Beta-glucanase-like"/>
</dbReference>
<keyword evidence="4" id="KW-1185">Reference proteome</keyword>
<dbReference type="CDD" id="cd00413">
    <property type="entry name" value="Glyco_hydrolase_16"/>
    <property type="match status" value="1"/>
</dbReference>
<evidence type="ECO:0000256" key="1">
    <source>
        <dbReference type="ARBA" id="ARBA00006865"/>
    </source>
</evidence>
<evidence type="ECO:0000313" key="3">
    <source>
        <dbReference type="EMBL" id="GHD56791.1"/>
    </source>
</evidence>
<comment type="caution">
    <text evidence="3">The sequence shown here is derived from an EMBL/GenBank/DDBJ whole genome shotgun (WGS) entry which is preliminary data.</text>
</comment>
<evidence type="ECO:0000259" key="2">
    <source>
        <dbReference type="PROSITE" id="PS51762"/>
    </source>
</evidence>
<proteinExistence type="inferred from homology"/>
<dbReference type="Proteomes" id="UP000604737">
    <property type="component" value="Unassembled WGS sequence"/>
</dbReference>
<gene>
    <name evidence="3" type="ORF">GCM10007350_04510</name>
</gene>
<dbReference type="PROSITE" id="PS51762">
    <property type="entry name" value="GH16_2"/>
    <property type="match status" value="1"/>
</dbReference>
<evidence type="ECO:0000313" key="4">
    <source>
        <dbReference type="Proteomes" id="UP000604737"/>
    </source>
</evidence>
<comment type="similarity">
    <text evidence="1">Belongs to the glycosyl hydrolase 16 family.</text>
</comment>
<name>A0ABQ3GYV6_9NEIS</name>
<accession>A0ABQ3GYV6</accession>
<dbReference type="Gene3D" id="2.60.120.200">
    <property type="match status" value="1"/>
</dbReference>
<dbReference type="InterPro" id="IPR013320">
    <property type="entry name" value="ConA-like_dom_sf"/>
</dbReference>
<organism evidence="3 4">
    <name type="scientific">Jeongeupia chitinilytica</name>
    <dbReference type="NCBI Taxonomy" id="1041641"/>
    <lineage>
        <taxon>Bacteria</taxon>
        <taxon>Pseudomonadati</taxon>
        <taxon>Pseudomonadota</taxon>
        <taxon>Betaproteobacteria</taxon>
        <taxon>Neisseriales</taxon>
        <taxon>Chitinibacteraceae</taxon>
        <taxon>Jeongeupia</taxon>
    </lineage>
</organism>
<sequence>MAGRETLILPVRAVDMMRSLILLAVLPLVACGPKPAPVPPQKLLFDDFSYADPAALTRQGWTVRSEAGWPGVGGAAWGGVGLVDDPEHKGNRLLRLSAQTDGEKTQQAQLCQQRKFLAGTYAARVRFSDVPVSGPDGDRIVQTFYTISPLRQQMDPDYSELDFEYLPHGGWGASGPTLFMTSWETVQLQPTFKPYVESHRERGNLAGWHTLVVQVKDGKTVWFVDGKRSGEHGKASYPRVPMSINFNLWFIADGLAPAKGLRRWEQDVDWVFHAADEVLTPDEVEAQVAGLRSKGVAHVDGVPASSLPSPCNM</sequence>
<protein>
    <recommendedName>
        <fullName evidence="2">GH16 domain-containing protein</fullName>
    </recommendedName>
</protein>
<dbReference type="SUPFAM" id="SSF49899">
    <property type="entry name" value="Concanavalin A-like lectins/glucanases"/>
    <property type="match status" value="1"/>
</dbReference>
<dbReference type="EMBL" id="BMYO01000001">
    <property type="protein sequence ID" value="GHD56791.1"/>
    <property type="molecule type" value="Genomic_DNA"/>
</dbReference>
<reference evidence="4" key="1">
    <citation type="journal article" date="2019" name="Int. J. Syst. Evol. Microbiol.">
        <title>The Global Catalogue of Microorganisms (GCM) 10K type strain sequencing project: providing services to taxonomists for standard genome sequencing and annotation.</title>
        <authorList>
            <consortium name="The Broad Institute Genomics Platform"/>
            <consortium name="The Broad Institute Genome Sequencing Center for Infectious Disease"/>
            <person name="Wu L."/>
            <person name="Ma J."/>
        </authorList>
    </citation>
    <scope>NUCLEOTIDE SEQUENCE [LARGE SCALE GENOMIC DNA]</scope>
    <source>
        <strain evidence="4">KCTC 23701</strain>
    </source>
</reference>